<dbReference type="InterPro" id="IPR012337">
    <property type="entry name" value="RNaseH-like_sf"/>
</dbReference>
<evidence type="ECO:0000259" key="5">
    <source>
        <dbReference type="Pfam" id="PF01609"/>
    </source>
</evidence>
<dbReference type="SUPFAM" id="SSF53098">
    <property type="entry name" value="Ribonuclease H-like"/>
    <property type="match status" value="1"/>
</dbReference>
<comment type="caution">
    <text evidence="7">The sequence shown here is derived from an EMBL/GenBank/DDBJ whole genome shotgun (WGS) entry which is preliminary data.</text>
</comment>
<dbReference type="InterPro" id="IPR002559">
    <property type="entry name" value="Transposase_11"/>
</dbReference>
<dbReference type="Proteomes" id="UP000244906">
    <property type="component" value="Unassembled WGS sequence"/>
</dbReference>
<evidence type="ECO:0000259" key="6">
    <source>
        <dbReference type="Pfam" id="PF14294"/>
    </source>
</evidence>
<evidence type="ECO:0000313" key="8">
    <source>
        <dbReference type="Proteomes" id="UP000244906"/>
    </source>
</evidence>
<evidence type="ECO:0000256" key="4">
    <source>
        <dbReference type="ARBA" id="ARBA00023172"/>
    </source>
</evidence>
<comment type="similarity">
    <text evidence="1">Belongs to the transposase 11 family.</text>
</comment>
<dbReference type="Pfam" id="PF14294">
    <property type="entry name" value="DUF4372"/>
    <property type="match status" value="1"/>
</dbReference>
<sequence length="312" mass="36541">MNCWTQLSAMLFAQFTGRDSLRDVVENFNSKKHHHYHLGVQPIKRSTLSDANRDRPVAIFTETFFYLLEKIRGQLGKKDHSEMVRLIDSSTIDLNLKQFAWADFRSTKAGVKIHTVYDPHAKVPVFFEISHAKVNDRKVLEHLPVLPEMTYVFDRAYNDYGWYYMLCQQNTRFVGRMKGNAQYEIIEEKAVNQPNLLHDQVIKLSGLAGKKCPQNLRRITIIREEDGKELTFISNDLKCEAQEIAGLYKSRWQIELFFKWIKQNLKIKQFADRSENAVKIQILVAMVIYYCDWLKLEVRARDLYKGLPSLSV</sequence>
<reference evidence="7 8" key="1">
    <citation type="submission" date="2018-04" db="EMBL/GenBank/DDBJ databases">
        <title>Thalassorhabdus spongiae gen. nov., sp. nov., isolated from a marine sponge in South-West Iceland.</title>
        <authorList>
            <person name="Knobloch S."/>
            <person name="Daussin A."/>
            <person name="Johannsson R."/>
            <person name="Marteinsson V.T."/>
        </authorList>
    </citation>
    <scope>NUCLEOTIDE SEQUENCE [LARGE SCALE GENOMIC DNA]</scope>
    <source>
        <strain evidence="7 8">Hp12</strain>
    </source>
</reference>
<dbReference type="PANTHER" id="PTHR33258:SF1">
    <property type="entry name" value="TRANSPOSASE INSL FOR INSERTION SEQUENCE ELEMENT IS186A-RELATED"/>
    <property type="match status" value="1"/>
</dbReference>
<dbReference type="AlphaFoldDB" id="A0A2V1H6L3"/>
<protein>
    <submittedName>
        <fullName evidence="7">IS4 family transposase</fullName>
    </submittedName>
</protein>
<organism evidence="7 8">
    <name type="scientific">Pelagibaculum spongiae</name>
    <dbReference type="NCBI Taxonomy" id="2080658"/>
    <lineage>
        <taxon>Bacteria</taxon>
        <taxon>Pseudomonadati</taxon>
        <taxon>Pseudomonadota</taxon>
        <taxon>Gammaproteobacteria</taxon>
        <taxon>Oceanospirillales</taxon>
        <taxon>Pelagibaculum</taxon>
    </lineage>
</organism>
<dbReference type="PANTHER" id="PTHR33258">
    <property type="entry name" value="TRANSPOSASE INSL FOR INSERTION SEQUENCE ELEMENT IS186A-RELATED"/>
    <property type="match status" value="1"/>
</dbReference>
<proteinExistence type="inferred from homology"/>
<evidence type="ECO:0000313" key="7">
    <source>
        <dbReference type="EMBL" id="PVZ72405.1"/>
    </source>
</evidence>
<dbReference type="GO" id="GO:0004803">
    <property type="term" value="F:transposase activity"/>
    <property type="evidence" value="ECO:0007669"/>
    <property type="project" value="InterPro"/>
</dbReference>
<dbReference type="GO" id="GO:0006313">
    <property type="term" value="P:DNA transposition"/>
    <property type="evidence" value="ECO:0007669"/>
    <property type="project" value="InterPro"/>
</dbReference>
<feature type="domain" description="DUF4372" evidence="6">
    <location>
        <begin position="1"/>
        <end position="41"/>
    </location>
</feature>
<dbReference type="InterPro" id="IPR047952">
    <property type="entry name" value="Transpos_IS4"/>
</dbReference>
<dbReference type="InterPro" id="IPR025399">
    <property type="entry name" value="DUF4372"/>
</dbReference>
<dbReference type="Gene3D" id="3.90.350.10">
    <property type="entry name" value="Transposase Inhibitor Protein From Tn5, Chain A, domain 1"/>
    <property type="match status" value="1"/>
</dbReference>
<dbReference type="GO" id="GO:0003677">
    <property type="term" value="F:DNA binding"/>
    <property type="evidence" value="ECO:0007669"/>
    <property type="project" value="UniProtKB-KW"/>
</dbReference>
<keyword evidence="8" id="KW-1185">Reference proteome</keyword>
<keyword evidence="2" id="KW-0815">Transposition</keyword>
<dbReference type="EMBL" id="QDDL01000001">
    <property type="protein sequence ID" value="PVZ72405.1"/>
    <property type="molecule type" value="Genomic_DNA"/>
</dbReference>
<dbReference type="Pfam" id="PF01609">
    <property type="entry name" value="DDE_Tnp_1"/>
    <property type="match status" value="1"/>
</dbReference>
<name>A0A2V1H6L3_9GAMM</name>
<evidence type="ECO:0000256" key="3">
    <source>
        <dbReference type="ARBA" id="ARBA00023125"/>
    </source>
</evidence>
<keyword evidence="3" id="KW-0238">DNA-binding</keyword>
<gene>
    <name evidence="7" type="ORF">DC094_05205</name>
</gene>
<evidence type="ECO:0000256" key="1">
    <source>
        <dbReference type="ARBA" id="ARBA00010075"/>
    </source>
</evidence>
<feature type="domain" description="Transposase IS4-like" evidence="5">
    <location>
        <begin position="82"/>
        <end position="289"/>
    </location>
</feature>
<keyword evidence="4" id="KW-0233">DNA recombination</keyword>
<accession>A0A2V1H6L3</accession>
<dbReference type="OrthoDB" id="9796012at2"/>
<dbReference type="NCBIfam" id="NF033592">
    <property type="entry name" value="transpos_IS4_1"/>
    <property type="match status" value="1"/>
</dbReference>
<evidence type="ECO:0000256" key="2">
    <source>
        <dbReference type="ARBA" id="ARBA00022578"/>
    </source>
</evidence>